<gene>
    <name evidence="2" type="ORF">FHS34_002089</name>
</gene>
<organism evidence="2 3">
    <name type="scientific">Streptomyces echinatus</name>
    <dbReference type="NCBI Taxonomy" id="67293"/>
    <lineage>
        <taxon>Bacteria</taxon>
        <taxon>Bacillati</taxon>
        <taxon>Actinomycetota</taxon>
        <taxon>Actinomycetes</taxon>
        <taxon>Kitasatosporales</taxon>
        <taxon>Streptomycetaceae</taxon>
        <taxon>Streptomyces</taxon>
    </lineage>
</organism>
<evidence type="ECO:0000313" key="2">
    <source>
        <dbReference type="EMBL" id="MBB5926633.1"/>
    </source>
</evidence>
<feature type="compositionally biased region" description="Low complexity" evidence="1">
    <location>
        <begin position="46"/>
        <end position="57"/>
    </location>
</feature>
<proteinExistence type="predicted"/>
<keyword evidence="3" id="KW-1185">Reference proteome</keyword>
<comment type="caution">
    <text evidence="2">The sequence shown here is derived from an EMBL/GenBank/DDBJ whole genome shotgun (WGS) entry which is preliminary data.</text>
</comment>
<evidence type="ECO:0000313" key="3">
    <source>
        <dbReference type="Proteomes" id="UP000585836"/>
    </source>
</evidence>
<accession>A0A7W9PRI9</accession>
<dbReference type="EMBL" id="JACHJK010000003">
    <property type="protein sequence ID" value="MBB5926633.1"/>
    <property type="molecule type" value="Genomic_DNA"/>
</dbReference>
<dbReference type="Proteomes" id="UP000585836">
    <property type="component" value="Unassembled WGS sequence"/>
</dbReference>
<sequence>MVHRRAAAQAKAALGWSLLTALHEFYALAGAPPDKERASPRRRPRCPSACTAPRGAR</sequence>
<reference evidence="2 3" key="1">
    <citation type="submission" date="2020-08" db="EMBL/GenBank/DDBJ databases">
        <title>Genomic Encyclopedia of Type Strains, Phase III (KMG-III): the genomes of soil and plant-associated and newly described type strains.</title>
        <authorList>
            <person name="Whitman W."/>
        </authorList>
    </citation>
    <scope>NUCLEOTIDE SEQUENCE [LARGE SCALE GENOMIC DNA]</scope>
    <source>
        <strain evidence="2 3">CECT 3313</strain>
    </source>
</reference>
<dbReference type="RefSeq" id="WP_184963471.1">
    <property type="nucleotide sequence ID" value="NZ_BAAAWF010000034.1"/>
</dbReference>
<dbReference type="AlphaFoldDB" id="A0A7W9PRI9"/>
<feature type="region of interest" description="Disordered" evidence="1">
    <location>
        <begin position="32"/>
        <end position="57"/>
    </location>
</feature>
<evidence type="ECO:0000256" key="1">
    <source>
        <dbReference type="SAM" id="MobiDB-lite"/>
    </source>
</evidence>
<protein>
    <submittedName>
        <fullName evidence="2">Uncharacterized protein</fullName>
    </submittedName>
</protein>
<name>A0A7W9PRI9_9ACTN</name>